<dbReference type="KEGG" id="cpor:BED41_10080"/>
<evidence type="ECO:0000313" key="3">
    <source>
        <dbReference type="Proteomes" id="UP000093044"/>
    </source>
</evidence>
<evidence type="ECO:0000313" key="2">
    <source>
        <dbReference type="EMBL" id="ANZ45377.1"/>
    </source>
</evidence>
<sequence length="95" mass="10682">MMEQFERVNEALDRLEEMLSGMKAKNDTLCREIAELKGIIEDRDLEIMQLQEDAEKLAAASRAEKEELGSCLEGLLGRMGKLTAQEQPAAGEERQ</sequence>
<dbReference type="RefSeq" id="WP_066745559.1">
    <property type="nucleotide sequence ID" value="NZ_CAUFKJ010000041.1"/>
</dbReference>
<dbReference type="OrthoDB" id="6365at2"/>
<dbReference type="STRING" id="1197717.BED41_10080"/>
<protein>
    <submittedName>
        <fullName evidence="2">Uncharacterized protein</fullName>
    </submittedName>
</protein>
<gene>
    <name evidence="2" type="ORF">BED41_10080</name>
</gene>
<dbReference type="Proteomes" id="UP000093044">
    <property type="component" value="Chromosome"/>
</dbReference>
<keyword evidence="3" id="KW-1185">Reference proteome</keyword>
<dbReference type="EMBL" id="CP016757">
    <property type="protein sequence ID" value="ANZ45377.1"/>
    <property type="molecule type" value="Genomic_DNA"/>
</dbReference>
<dbReference type="GeneID" id="83058196"/>
<name>A0A1B2I607_9BACT</name>
<proteinExistence type="predicted"/>
<evidence type="ECO:0000256" key="1">
    <source>
        <dbReference type="SAM" id="Coils"/>
    </source>
</evidence>
<feature type="coiled-coil region" evidence="1">
    <location>
        <begin position="5"/>
        <end position="67"/>
    </location>
</feature>
<reference evidence="2" key="1">
    <citation type="submission" date="2016-08" db="EMBL/GenBank/DDBJ databases">
        <title>Complete genome of Cloacibacillus porcorum.</title>
        <authorList>
            <person name="Looft T."/>
            <person name="Bayles D.O."/>
            <person name="Alt D.P."/>
        </authorList>
    </citation>
    <scope>NUCLEOTIDE SEQUENCE [LARGE SCALE GENOMIC DNA]</scope>
    <source>
        <strain evidence="2">CL-84</strain>
    </source>
</reference>
<dbReference type="AlphaFoldDB" id="A0A1B2I607"/>
<keyword evidence="1" id="KW-0175">Coiled coil</keyword>
<accession>A0A1B2I607</accession>
<organism evidence="2 3">
    <name type="scientific">Cloacibacillus porcorum</name>
    <dbReference type="NCBI Taxonomy" id="1197717"/>
    <lineage>
        <taxon>Bacteria</taxon>
        <taxon>Thermotogati</taxon>
        <taxon>Synergistota</taxon>
        <taxon>Synergistia</taxon>
        <taxon>Synergistales</taxon>
        <taxon>Synergistaceae</taxon>
        <taxon>Cloacibacillus</taxon>
    </lineage>
</organism>